<protein>
    <submittedName>
        <fullName evidence="1">Uncharacterized protein</fullName>
    </submittedName>
</protein>
<dbReference type="Proteomes" id="UP000230078">
    <property type="component" value="Unassembled WGS sequence"/>
</dbReference>
<dbReference type="EMBL" id="PFPI01000008">
    <property type="protein sequence ID" value="PIZ93898.1"/>
    <property type="molecule type" value="Genomic_DNA"/>
</dbReference>
<sequence>MDYSGMSMFGKYDPSSYVYFIDSDHRDNGAYLAYQMSNKFFVNRDGERYSEKGCSATGSGGVLTKDNGDPCGFDGGGRCYSQSCLYPINGVFTNIVSTTQSSVTEDKDTVIKENVDNMLAQLIHGSCKSFPEPTAPFDTDLAIIGEIVDGSDNNNVRTSTNPEVLSSRREYTNINNTYSSANICQFDGTSGGNCSCEYFKVEYKNGTIDYWPTEFKNIPAGICSGSGDRDGDPCTQDTDCQLPGGVGSGICYKQKQKGTYIGTKGLCLEDDLSRPLLNISKNSNTYQKFACLTWLPIQVSASAYDLYNTALQAGYYPVPKYDSTAGGLAYCKEAQSVAGSYDKTMVREGYMYDTPKYLNNHDISETPLPVGLVNYANANGEYAYNGNDYLEGLFSTSVFNSGKNSYTATPGSGVDTYFTKSGSFDSPGRYYKRILTEAKNNLDARKAAYKTMQVWGWKNLSTSARLLRLDLQNDDGKEFSMFRYPEDILGATYAQRLSDGVFRSSVVAMFSFAPVLQESSAEDTGAAMHPPRLWTETFPVPKENPATFEYFSNTNASEPDASGEGSIPKHDLDFIETSAYSPDFDATSDDNKYIYVDSNVESKINEYMLDRVYFVPIIFPDGAEGQNPAILNNQFYIDFNNLREKLKNDNLPIESHDAPDCSGNAVICSSSAYKQIVTSYLLERNIDQNDTSTYGGTPGSNGFNDDCRENGLVSFCKYGNQFLPTESIKPNNQIYRRYVTVFNYSNKNSNSEDILPDAKNDPFTRFCTSGGKQNFMAIGMDFNKNGEFLGYISRWCNNYVNDDGEGNGISFATFAQFANVCTDVVSVVDEDSQQLVEYNKAWTDRVTKGSNSFSGLNGLPILPLTLSSDIAPYASLEAYMNQKNLNVNDVSELPAYIRFYSFPQGDTNKYGTPYNCGNQLFPGSSVASGASTDACGKSPNSADSLKLLFNKYYTEWQIPANKKLTSLSNPSTDFSGTNLGDTKPPKIFAIDYLTCDNKQSGLCPAVSEGFTINSRNYPTNPSDPMFSNEDKDISGATDPIIVQGSYKAVARFYAYADDNRMPIKRVLVNWKDGSFIYDVIGDYQNRKPYCATTDNFVYSYDSQSDTGLGRCVGTQLTCMSQVDCKSAGPNGTAVLCINPSDPSGGHPASGFCSYQNNVTPTYGNACQNDDDCNQQGQIGVCLPNGTGGQCQFTPIQQSPQETNTACHVDNDCPDENNMTKTCHITTPSVVVVSEPSHFGDSARACIAQDPFEATHTYSCDLTNASYPKYTLAEIKINTDNMFGSLRNGEE</sequence>
<organism evidence="1 2">
    <name type="scientific">Candidatus Magasanikbacteria bacterium CG_4_10_14_0_2_um_filter_41_31</name>
    <dbReference type="NCBI Taxonomy" id="1974639"/>
    <lineage>
        <taxon>Bacteria</taxon>
        <taxon>Candidatus Magasanikiibacteriota</taxon>
    </lineage>
</organism>
<accession>A0A2M7V5K7</accession>
<feature type="non-terminal residue" evidence="1">
    <location>
        <position position="1290"/>
    </location>
</feature>
<evidence type="ECO:0000313" key="2">
    <source>
        <dbReference type="Proteomes" id="UP000230078"/>
    </source>
</evidence>
<gene>
    <name evidence="1" type="ORF">COX83_00675</name>
</gene>
<proteinExistence type="predicted"/>
<reference evidence="2" key="1">
    <citation type="submission" date="2017-09" db="EMBL/GenBank/DDBJ databases">
        <title>Depth-based differentiation of microbial function through sediment-hosted aquifers and enrichment of novel symbionts in the deep terrestrial subsurface.</title>
        <authorList>
            <person name="Probst A.J."/>
            <person name="Ladd B."/>
            <person name="Jarett J.K."/>
            <person name="Geller-Mcgrath D.E."/>
            <person name="Sieber C.M.K."/>
            <person name="Emerson J.B."/>
            <person name="Anantharaman K."/>
            <person name="Thomas B.C."/>
            <person name="Malmstrom R."/>
            <person name="Stieglmeier M."/>
            <person name="Klingl A."/>
            <person name="Woyke T."/>
            <person name="Ryan C.M."/>
            <person name="Banfield J.F."/>
        </authorList>
    </citation>
    <scope>NUCLEOTIDE SEQUENCE [LARGE SCALE GENOMIC DNA]</scope>
</reference>
<evidence type="ECO:0000313" key="1">
    <source>
        <dbReference type="EMBL" id="PIZ93898.1"/>
    </source>
</evidence>
<name>A0A2M7V5K7_9BACT</name>
<comment type="caution">
    <text evidence="1">The sequence shown here is derived from an EMBL/GenBank/DDBJ whole genome shotgun (WGS) entry which is preliminary data.</text>
</comment>